<feature type="region of interest" description="Disordered" evidence="1">
    <location>
        <begin position="1"/>
        <end position="38"/>
    </location>
</feature>
<organism evidence="2 3">
    <name type="scientific">Myodes glareolus</name>
    <name type="common">Bank vole</name>
    <name type="synonym">Clethrionomys glareolus</name>
    <dbReference type="NCBI Taxonomy" id="447135"/>
    <lineage>
        <taxon>Eukaryota</taxon>
        <taxon>Metazoa</taxon>
        <taxon>Chordata</taxon>
        <taxon>Craniata</taxon>
        <taxon>Vertebrata</taxon>
        <taxon>Euteleostomi</taxon>
        <taxon>Mammalia</taxon>
        <taxon>Eutheria</taxon>
        <taxon>Euarchontoglires</taxon>
        <taxon>Glires</taxon>
        <taxon>Rodentia</taxon>
        <taxon>Myomorpha</taxon>
        <taxon>Muroidea</taxon>
        <taxon>Cricetidae</taxon>
        <taxon>Arvicolinae</taxon>
        <taxon>Myodes</taxon>
    </lineage>
</organism>
<dbReference type="Proteomes" id="UP001488838">
    <property type="component" value="Unassembled WGS sequence"/>
</dbReference>
<dbReference type="EMBL" id="JBBHLL010000055">
    <property type="protein sequence ID" value="KAK7823020.1"/>
    <property type="molecule type" value="Genomic_DNA"/>
</dbReference>
<dbReference type="AlphaFoldDB" id="A0AAW0J898"/>
<sequence>MERPLTGRSSSRRRRAKERSSAAGTEEHSSPREAASGMGAGPALVALLLAGSVLSATLLAPGRRAEPGERLRGLGAAGTVRGPARDVPTTPGAQDLS</sequence>
<gene>
    <name evidence="2" type="ORF">U0070_025837</name>
</gene>
<protein>
    <submittedName>
        <fullName evidence="2">Uncharacterized protein</fullName>
    </submittedName>
</protein>
<reference evidence="2 3" key="1">
    <citation type="journal article" date="2023" name="bioRxiv">
        <title>Conserved and derived expression patterns and positive selection on dental genes reveal complex evolutionary context of ever-growing rodent molars.</title>
        <authorList>
            <person name="Calamari Z.T."/>
            <person name="Song A."/>
            <person name="Cohen E."/>
            <person name="Akter M."/>
            <person name="Roy R.D."/>
            <person name="Hallikas O."/>
            <person name="Christensen M.M."/>
            <person name="Li P."/>
            <person name="Marangoni P."/>
            <person name="Jernvall J."/>
            <person name="Klein O.D."/>
        </authorList>
    </citation>
    <scope>NUCLEOTIDE SEQUENCE [LARGE SCALE GENOMIC DNA]</scope>
    <source>
        <strain evidence="2">V071</strain>
    </source>
</reference>
<comment type="caution">
    <text evidence="2">The sequence shown here is derived from an EMBL/GenBank/DDBJ whole genome shotgun (WGS) entry which is preliminary data.</text>
</comment>
<evidence type="ECO:0000313" key="3">
    <source>
        <dbReference type="Proteomes" id="UP001488838"/>
    </source>
</evidence>
<proteinExistence type="predicted"/>
<accession>A0AAW0J898</accession>
<evidence type="ECO:0000256" key="1">
    <source>
        <dbReference type="SAM" id="MobiDB-lite"/>
    </source>
</evidence>
<name>A0AAW0J898_MYOGA</name>
<feature type="compositionally biased region" description="Basic and acidic residues" evidence="1">
    <location>
        <begin position="63"/>
        <end position="72"/>
    </location>
</feature>
<keyword evidence="3" id="KW-1185">Reference proteome</keyword>
<evidence type="ECO:0000313" key="2">
    <source>
        <dbReference type="EMBL" id="KAK7823020.1"/>
    </source>
</evidence>
<feature type="region of interest" description="Disordered" evidence="1">
    <location>
        <begin position="62"/>
        <end position="97"/>
    </location>
</feature>